<sequence>MSWIHGLPAATVDAVRVAAGAAEVADGIAPLSGHVLEALGSDQYILATRSGTQVLGLAVSHDDDPVELFVTPEHRRQGLGTELLHAALDRAGAVWAHGDLAPARALAARLGLVRSRELLQMRRPLSRSWAAAQVAASALPAGVRLRTFVPGRDEEQFLGVNARAFDWHPEQGRLDLAGLRAEMAQEWFDPDGFFLAVDEHDTVLGFHWTKVHRDGAVPLGEIYVLGVDPAAVRNGERVRGLGTPLTAAGLAYLAERSATAMLYVEGDNLPARNLYRRLGFEVFTTDVVYRRAAAT</sequence>
<feature type="binding site" evidence="4">
    <location>
        <begin position="225"/>
        <end position="227"/>
    </location>
    <ligand>
        <name>acetyl-CoA</name>
        <dbReference type="ChEBI" id="CHEBI:57288"/>
        <label>2</label>
    </ligand>
</feature>
<dbReference type="GO" id="GO:0035447">
    <property type="term" value="F:mycothiol synthase activity"/>
    <property type="evidence" value="ECO:0007669"/>
    <property type="project" value="UniProtKB-UniRule"/>
</dbReference>
<keyword evidence="3 4" id="KW-0012">Acyltransferase</keyword>
<dbReference type="NCBIfam" id="TIGR03448">
    <property type="entry name" value="mycothiol_MshD"/>
    <property type="match status" value="1"/>
</dbReference>
<dbReference type="PROSITE" id="PS51186">
    <property type="entry name" value="GNAT"/>
    <property type="match status" value="2"/>
</dbReference>
<dbReference type="STRING" id="1090615.SAMN04515671_0961"/>
<evidence type="ECO:0000313" key="6">
    <source>
        <dbReference type="EMBL" id="SDO44621.1"/>
    </source>
</evidence>
<comment type="caution">
    <text evidence="4">Lacks conserved residue(s) required for the propagation of feature annotation.</text>
</comment>
<dbReference type="SUPFAM" id="SSF55729">
    <property type="entry name" value="Acyl-CoA N-acyltransferases (Nat)"/>
    <property type="match status" value="2"/>
</dbReference>
<evidence type="ECO:0000256" key="1">
    <source>
        <dbReference type="ARBA" id="ARBA00022679"/>
    </source>
</evidence>
<protein>
    <recommendedName>
        <fullName evidence="4">Mycothiol acetyltransferase</fullName>
        <shortName evidence="4">MSH acetyltransferase</shortName>
        <ecNumber evidence="4">2.3.1.189</ecNumber>
    </recommendedName>
    <alternativeName>
        <fullName evidence="4">Mycothiol synthase</fullName>
    </alternativeName>
</protein>
<keyword evidence="7" id="KW-1185">Reference proteome</keyword>
<dbReference type="Proteomes" id="UP000198741">
    <property type="component" value="Chromosome I"/>
</dbReference>
<comment type="function">
    <text evidence="4">Catalyzes the transfer of acetyl from acetyl-CoA to desacetylmycothiol (Cys-GlcN-Ins) to form mycothiol.</text>
</comment>
<dbReference type="AlphaFoldDB" id="A0A1H0JMK8"/>
<dbReference type="PANTHER" id="PTHR43072">
    <property type="entry name" value="N-ACETYLTRANSFERASE"/>
    <property type="match status" value="1"/>
</dbReference>
<evidence type="ECO:0000256" key="3">
    <source>
        <dbReference type="ARBA" id="ARBA00023315"/>
    </source>
</evidence>
<keyword evidence="1 4" id="KW-0808">Transferase</keyword>
<feature type="binding site" evidence="4">
    <location>
        <position position="210"/>
    </location>
    <ligand>
        <name>1D-myo-inositol 2-(L-cysteinylamino)-2-deoxy-alpha-D-glucopyranoside</name>
        <dbReference type="ChEBI" id="CHEBI:58887"/>
    </ligand>
</feature>
<feature type="binding site" evidence="4">
    <location>
        <position position="221"/>
    </location>
    <ligand>
        <name>1D-myo-inositol 2-(L-cysteinylamino)-2-deoxy-alpha-D-glucopyranoside</name>
        <dbReference type="ChEBI" id="CHEBI:58887"/>
    </ligand>
</feature>
<dbReference type="PIRSF" id="PIRSF021524">
    <property type="entry name" value="MSH_acetyltransferase"/>
    <property type="match status" value="1"/>
</dbReference>
<dbReference type="RefSeq" id="WP_172832212.1">
    <property type="nucleotide sequence ID" value="NZ_LT629710.1"/>
</dbReference>
<evidence type="ECO:0000313" key="7">
    <source>
        <dbReference type="Proteomes" id="UP000198741"/>
    </source>
</evidence>
<dbReference type="PANTHER" id="PTHR43072:SF60">
    <property type="entry name" value="L-2,4-DIAMINOBUTYRIC ACID ACETYLTRANSFERASE"/>
    <property type="match status" value="1"/>
</dbReference>
<feature type="domain" description="N-acetyltransferase" evidence="5">
    <location>
        <begin position="4"/>
        <end position="126"/>
    </location>
</feature>
<dbReference type="InterPro" id="IPR000182">
    <property type="entry name" value="GNAT_dom"/>
</dbReference>
<name>A0A1H0JMK8_9ACTN</name>
<gene>
    <name evidence="4" type="primary">mshD</name>
    <name evidence="6" type="ORF">SAMN04515671_0961</name>
</gene>
<keyword evidence="2 4" id="KW-0677">Repeat</keyword>
<dbReference type="EC" id="2.3.1.189" evidence="4"/>
<dbReference type="InterPro" id="IPR017813">
    <property type="entry name" value="Mycothiol_AcTrfase"/>
</dbReference>
<evidence type="ECO:0000259" key="5">
    <source>
        <dbReference type="PROSITE" id="PS51186"/>
    </source>
</evidence>
<reference evidence="6 7" key="1">
    <citation type="submission" date="2016-10" db="EMBL/GenBank/DDBJ databases">
        <authorList>
            <person name="de Groot N.N."/>
        </authorList>
    </citation>
    <scope>NUCLEOTIDE SEQUENCE [LARGE SCALE GENOMIC DNA]</scope>
    <source>
        <strain evidence="7">P4-7,KCTC 19426,CECT 7604</strain>
    </source>
</reference>
<feature type="binding site" evidence="4">
    <location>
        <begin position="76"/>
        <end position="81"/>
    </location>
    <ligand>
        <name>acetyl-CoA</name>
        <dbReference type="ChEBI" id="CHEBI:57288"/>
        <label>1</label>
    </ligand>
</feature>
<evidence type="ECO:0000256" key="4">
    <source>
        <dbReference type="HAMAP-Rule" id="MF_01698"/>
    </source>
</evidence>
<dbReference type="HAMAP" id="MF_01698">
    <property type="entry name" value="MshD"/>
    <property type="match status" value="1"/>
</dbReference>
<comment type="catalytic activity">
    <reaction evidence="4">
        <text>1D-myo-inositol 2-(L-cysteinylamino)-2-deoxy-alpha-D-glucopyranoside + acetyl-CoA = mycothiol + CoA + H(+)</text>
        <dbReference type="Rhea" id="RHEA:26172"/>
        <dbReference type="ChEBI" id="CHEBI:15378"/>
        <dbReference type="ChEBI" id="CHEBI:16768"/>
        <dbReference type="ChEBI" id="CHEBI:57287"/>
        <dbReference type="ChEBI" id="CHEBI:57288"/>
        <dbReference type="ChEBI" id="CHEBI:58887"/>
        <dbReference type="EC" id="2.3.1.189"/>
    </reaction>
</comment>
<proteinExistence type="inferred from homology"/>
<accession>A0A1H0JMK8</accession>
<organism evidence="6 7">
    <name type="scientific">Nakamurella panacisegetis</name>
    <dbReference type="NCBI Taxonomy" id="1090615"/>
    <lineage>
        <taxon>Bacteria</taxon>
        <taxon>Bacillati</taxon>
        <taxon>Actinomycetota</taxon>
        <taxon>Actinomycetes</taxon>
        <taxon>Nakamurellales</taxon>
        <taxon>Nakamurellaceae</taxon>
        <taxon>Nakamurella</taxon>
    </lineage>
</organism>
<feature type="binding site" evidence="4">
    <location>
        <begin position="268"/>
        <end position="273"/>
    </location>
    <ligand>
        <name>acetyl-CoA</name>
        <dbReference type="ChEBI" id="CHEBI:57288"/>
        <label>2</label>
    </ligand>
</feature>
<feature type="binding site" evidence="4">
    <location>
        <position position="263"/>
    </location>
    <ligand>
        <name>1D-myo-inositol 2-(L-cysteinylamino)-2-deoxy-alpha-D-glucopyranoside</name>
        <dbReference type="ChEBI" id="CHEBI:58887"/>
    </ligand>
</feature>
<dbReference type="Gene3D" id="3.40.630.30">
    <property type="match status" value="1"/>
</dbReference>
<feature type="binding site" evidence="4">
    <location>
        <begin position="68"/>
        <end position="70"/>
    </location>
    <ligand>
        <name>acetyl-CoA</name>
        <dbReference type="ChEBI" id="CHEBI:57288"/>
        <label>1</label>
    </ligand>
</feature>
<dbReference type="InterPro" id="IPR016181">
    <property type="entry name" value="Acyl_CoA_acyltransferase"/>
</dbReference>
<comment type="subunit">
    <text evidence="4">Monomer.</text>
</comment>
<dbReference type="Pfam" id="PF13508">
    <property type="entry name" value="Acetyltransf_7"/>
    <property type="match status" value="1"/>
</dbReference>
<dbReference type="EMBL" id="LT629710">
    <property type="protein sequence ID" value="SDO44621.1"/>
    <property type="molecule type" value="Genomic_DNA"/>
</dbReference>
<dbReference type="CDD" id="cd04301">
    <property type="entry name" value="NAT_SF"/>
    <property type="match status" value="1"/>
</dbReference>
<dbReference type="GO" id="GO:0010125">
    <property type="term" value="P:mycothiol biosynthetic process"/>
    <property type="evidence" value="ECO:0007669"/>
    <property type="project" value="UniProtKB-UniRule"/>
</dbReference>
<dbReference type="Pfam" id="PF00583">
    <property type="entry name" value="Acetyltransf_1"/>
    <property type="match status" value="1"/>
</dbReference>
<evidence type="ECO:0000256" key="2">
    <source>
        <dbReference type="ARBA" id="ARBA00022737"/>
    </source>
</evidence>
<feature type="binding site" evidence="4">
    <location>
        <position position="170"/>
    </location>
    <ligand>
        <name>1D-myo-inositol 2-(L-cysteinylamino)-2-deoxy-alpha-D-glucopyranoside</name>
        <dbReference type="ChEBI" id="CHEBI:58887"/>
    </ligand>
</feature>
<comment type="similarity">
    <text evidence="4">Belongs to the acetyltransferase family. MshD subfamily.</text>
</comment>
<feature type="domain" description="N-acetyltransferase" evidence="5">
    <location>
        <begin position="143"/>
        <end position="295"/>
    </location>
</feature>